<dbReference type="AlphaFoldDB" id="A0A5C6FQ17"/>
<dbReference type="Proteomes" id="UP000316476">
    <property type="component" value="Unassembled WGS sequence"/>
</dbReference>
<evidence type="ECO:0000313" key="2">
    <source>
        <dbReference type="EMBL" id="TWU62171.1"/>
    </source>
</evidence>
<gene>
    <name evidence="2" type="ORF">V7x_39000</name>
</gene>
<feature type="transmembrane region" description="Helical" evidence="1">
    <location>
        <begin position="73"/>
        <end position="93"/>
    </location>
</feature>
<protein>
    <submittedName>
        <fullName evidence="2">Uncharacterized protein</fullName>
    </submittedName>
</protein>
<feature type="transmembrane region" description="Helical" evidence="1">
    <location>
        <begin position="131"/>
        <end position="150"/>
    </location>
</feature>
<comment type="caution">
    <text evidence="2">The sequence shown here is derived from an EMBL/GenBank/DDBJ whole genome shotgun (WGS) entry which is preliminary data.</text>
</comment>
<name>A0A5C6FQ17_9PLAN</name>
<dbReference type="OrthoDB" id="292126at2"/>
<reference evidence="2 3" key="1">
    <citation type="submission" date="2019-02" db="EMBL/GenBank/DDBJ databases">
        <title>Deep-cultivation of Planctomycetes and their phenomic and genomic characterization uncovers novel biology.</title>
        <authorList>
            <person name="Wiegand S."/>
            <person name="Jogler M."/>
            <person name="Boedeker C."/>
            <person name="Pinto D."/>
            <person name="Vollmers J."/>
            <person name="Rivas-Marin E."/>
            <person name="Kohn T."/>
            <person name="Peeters S.H."/>
            <person name="Heuer A."/>
            <person name="Rast P."/>
            <person name="Oberbeckmann S."/>
            <person name="Bunk B."/>
            <person name="Jeske O."/>
            <person name="Meyerdierks A."/>
            <person name="Storesund J.E."/>
            <person name="Kallscheuer N."/>
            <person name="Luecker S."/>
            <person name="Lage O.M."/>
            <person name="Pohl T."/>
            <person name="Merkel B.J."/>
            <person name="Hornburger P."/>
            <person name="Mueller R.-W."/>
            <person name="Bruemmer F."/>
            <person name="Labrenz M."/>
            <person name="Spormann A.M."/>
            <person name="Op Den Camp H."/>
            <person name="Overmann J."/>
            <person name="Amann R."/>
            <person name="Jetten M.S.M."/>
            <person name="Mascher T."/>
            <person name="Medema M.H."/>
            <person name="Devos D.P."/>
            <person name="Kaster A.-K."/>
            <person name="Ovreas L."/>
            <person name="Rohde M."/>
            <person name="Galperin M.Y."/>
            <person name="Jogler C."/>
        </authorList>
    </citation>
    <scope>NUCLEOTIDE SEQUENCE [LARGE SCALE GENOMIC DNA]</scope>
    <source>
        <strain evidence="2 3">V7</strain>
    </source>
</reference>
<dbReference type="EMBL" id="SJPZ01000002">
    <property type="protein sequence ID" value="TWU62171.1"/>
    <property type="molecule type" value="Genomic_DNA"/>
</dbReference>
<sequence length="206" mass="23253">MNLDDLKVVWDSQDDKPMYVLDADAVNASIKGQTESVQTMTDVFDFVHIGVLLFVAIMSSIKRMVTSNHLDGLDIFTVVAMPVVAIIASVGLVRIRRKRQKQESAFPESILGDLNKAIFQIDYKRIRFQRFPYWFGCPLAIIMVLNLARTEFRFDDLTGKNAIAIGLSFVLAMAVCYVAMWWEKRSVIGSLRSSLVGVRDKLIGQE</sequence>
<proteinExistence type="predicted"/>
<feature type="transmembrane region" description="Helical" evidence="1">
    <location>
        <begin position="162"/>
        <end position="182"/>
    </location>
</feature>
<evidence type="ECO:0000256" key="1">
    <source>
        <dbReference type="SAM" id="Phobius"/>
    </source>
</evidence>
<keyword evidence="1" id="KW-1133">Transmembrane helix</keyword>
<keyword evidence="1" id="KW-0812">Transmembrane</keyword>
<keyword evidence="1" id="KW-0472">Membrane</keyword>
<dbReference type="RefSeq" id="WP_146414891.1">
    <property type="nucleotide sequence ID" value="NZ_SJPZ01000002.1"/>
</dbReference>
<feature type="transmembrane region" description="Helical" evidence="1">
    <location>
        <begin position="43"/>
        <end position="61"/>
    </location>
</feature>
<accession>A0A5C6FQ17</accession>
<organism evidence="2 3">
    <name type="scientific">Crateriforma conspicua</name>
    <dbReference type="NCBI Taxonomy" id="2527996"/>
    <lineage>
        <taxon>Bacteria</taxon>
        <taxon>Pseudomonadati</taxon>
        <taxon>Planctomycetota</taxon>
        <taxon>Planctomycetia</taxon>
        <taxon>Planctomycetales</taxon>
        <taxon>Planctomycetaceae</taxon>
        <taxon>Crateriforma</taxon>
    </lineage>
</organism>
<evidence type="ECO:0000313" key="3">
    <source>
        <dbReference type="Proteomes" id="UP000316476"/>
    </source>
</evidence>